<evidence type="ECO:0000313" key="2">
    <source>
        <dbReference type="EMBL" id="EMR67173.1"/>
    </source>
</evidence>
<feature type="compositionally biased region" description="Low complexity" evidence="1">
    <location>
        <begin position="43"/>
        <end position="83"/>
    </location>
</feature>
<feature type="compositionally biased region" description="Pro residues" evidence="1">
    <location>
        <begin position="25"/>
        <end position="36"/>
    </location>
</feature>
<proteinExistence type="predicted"/>
<name>M7SRR5_EUTLA</name>
<accession>M7SRR5</accession>
<dbReference type="EMBL" id="KB706501">
    <property type="protein sequence ID" value="EMR67173.1"/>
    <property type="molecule type" value="Genomic_DNA"/>
</dbReference>
<evidence type="ECO:0000256" key="1">
    <source>
        <dbReference type="SAM" id="MobiDB-lite"/>
    </source>
</evidence>
<protein>
    <submittedName>
        <fullName evidence="2">Putative pbsp domain-containing protein</fullName>
    </submittedName>
</protein>
<evidence type="ECO:0000313" key="3">
    <source>
        <dbReference type="Proteomes" id="UP000012174"/>
    </source>
</evidence>
<dbReference type="PANTHER" id="PTHR33321">
    <property type="match status" value="1"/>
</dbReference>
<dbReference type="AlphaFoldDB" id="M7SRR5"/>
<sequence>MPDLPLTTPVPQPIFMPGMSYRTEGPPPPGAEPSPLPIRSKPNNNNNNNNNDSSSSSTSDTSKTLDRNSSSSTPNSNSNSSSSAPVGKPFPLPKLRLQLNDLSHAGSAIFLKAVNAASVLETSVQAVLRTLYVAPGAAHTHPPPTRSVTLILRDMDGVAYTTGSDLDSDHKEIHFSLRYIAGINPASRQAHEITGVIVHELVHCFQHNGRGSCPGGLIEGIADFVRLQRDLAPPHWKRDDSSASRWDAGYQHTAYFLDWLEGRFGDGTVRRLNEKLRSERYEEGVFWTELLGERVAQLWQDYRDELLGGKKAGEGKKTGKTGVADEGTQT</sequence>
<dbReference type="InterPro" id="IPR007541">
    <property type="entry name" value="Uncharacterised_BSP"/>
</dbReference>
<dbReference type="eggNOG" id="ENOG502QURC">
    <property type="taxonomic scope" value="Eukaryota"/>
</dbReference>
<feature type="region of interest" description="Disordered" evidence="1">
    <location>
        <begin position="309"/>
        <end position="330"/>
    </location>
</feature>
<gene>
    <name evidence="2" type="ORF">UCREL1_5831</name>
</gene>
<dbReference type="HOGENOM" id="CLU_062644_0_0_1"/>
<dbReference type="OrthoDB" id="891726at2759"/>
<dbReference type="Pfam" id="PF04450">
    <property type="entry name" value="BSP"/>
    <property type="match status" value="1"/>
</dbReference>
<keyword evidence="3" id="KW-1185">Reference proteome</keyword>
<feature type="region of interest" description="Disordered" evidence="1">
    <location>
        <begin position="1"/>
        <end position="89"/>
    </location>
</feature>
<reference evidence="3" key="1">
    <citation type="journal article" date="2013" name="Genome Announc.">
        <title>Draft genome sequence of the grapevine dieback fungus Eutypa lata UCR-EL1.</title>
        <authorList>
            <person name="Blanco-Ulate B."/>
            <person name="Rolshausen P.E."/>
            <person name="Cantu D."/>
        </authorList>
    </citation>
    <scope>NUCLEOTIDE SEQUENCE [LARGE SCALE GENOMIC DNA]</scope>
    <source>
        <strain evidence="3">UCR-EL1</strain>
    </source>
</reference>
<dbReference type="PANTHER" id="PTHR33321:SF12">
    <property type="entry name" value="PLANT BASIC SECRETORY PROTEIN (BSP) FAMILY PROTEIN"/>
    <property type="match status" value="1"/>
</dbReference>
<organism evidence="2 3">
    <name type="scientific">Eutypa lata (strain UCR-EL1)</name>
    <name type="common">Grapevine dieback disease fungus</name>
    <name type="synonym">Eutypa armeniacae</name>
    <dbReference type="NCBI Taxonomy" id="1287681"/>
    <lineage>
        <taxon>Eukaryota</taxon>
        <taxon>Fungi</taxon>
        <taxon>Dikarya</taxon>
        <taxon>Ascomycota</taxon>
        <taxon>Pezizomycotina</taxon>
        <taxon>Sordariomycetes</taxon>
        <taxon>Xylariomycetidae</taxon>
        <taxon>Xylariales</taxon>
        <taxon>Diatrypaceae</taxon>
        <taxon>Eutypa</taxon>
    </lineage>
</organism>
<dbReference type="KEGG" id="ela:UCREL1_5831"/>
<dbReference type="OMA" id="DAGYQHT"/>
<dbReference type="STRING" id="1287681.M7SRR5"/>
<dbReference type="Proteomes" id="UP000012174">
    <property type="component" value="Unassembled WGS sequence"/>
</dbReference>